<dbReference type="Proteomes" id="UP000557566">
    <property type="component" value="Unassembled WGS sequence"/>
</dbReference>
<dbReference type="EMBL" id="JAAVMX010000005">
    <property type="protein sequence ID" value="KAF4508498.1"/>
    <property type="molecule type" value="Genomic_DNA"/>
</dbReference>
<reference evidence="1 2" key="1">
    <citation type="journal article" date="2020" name="Genome Biol. Evol.">
        <title>A new high-quality draft genome assembly of the Chinese cordyceps Ophiocordyceps sinensis.</title>
        <authorList>
            <person name="Shu R."/>
            <person name="Zhang J."/>
            <person name="Meng Q."/>
            <person name="Zhang H."/>
            <person name="Zhou G."/>
            <person name="Li M."/>
            <person name="Wu P."/>
            <person name="Zhao Y."/>
            <person name="Chen C."/>
            <person name="Qin Q."/>
        </authorList>
    </citation>
    <scope>NUCLEOTIDE SEQUENCE [LARGE SCALE GENOMIC DNA]</scope>
    <source>
        <strain evidence="1 2">IOZ07</strain>
    </source>
</reference>
<sequence>MARPSPRSWPLSSRLCATTHRHPEELVKTDVEAAVGTIFKALHRLRVLHRDAEPRNLVYDADSGRFMVIGFERSEYLGRRPLGSVVASAVRSTSTYVAQLSSWPASTSGVAGMSRETSLRKQPDFTFARIFRSVFSLYFINP</sequence>
<evidence type="ECO:0000313" key="2">
    <source>
        <dbReference type="Proteomes" id="UP000557566"/>
    </source>
</evidence>
<keyword evidence="2" id="KW-1185">Reference proteome</keyword>
<dbReference type="AlphaFoldDB" id="A0A8H4PQE6"/>
<dbReference type="Gene3D" id="1.10.510.10">
    <property type="entry name" value="Transferase(Phosphotransferase) domain 1"/>
    <property type="match status" value="1"/>
</dbReference>
<gene>
    <name evidence="1" type="ORF">G6O67_004865</name>
</gene>
<protein>
    <recommendedName>
        <fullName evidence="3">Protein kinase domain-containing protein</fullName>
    </recommendedName>
</protein>
<proteinExistence type="predicted"/>
<dbReference type="InterPro" id="IPR011009">
    <property type="entry name" value="Kinase-like_dom_sf"/>
</dbReference>
<name>A0A8H4PQE6_9HYPO</name>
<comment type="caution">
    <text evidence="1">The sequence shown here is derived from an EMBL/GenBank/DDBJ whole genome shotgun (WGS) entry which is preliminary data.</text>
</comment>
<dbReference type="SUPFAM" id="SSF56112">
    <property type="entry name" value="Protein kinase-like (PK-like)"/>
    <property type="match status" value="1"/>
</dbReference>
<accession>A0A8H4PQE6</accession>
<evidence type="ECO:0000313" key="1">
    <source>
        <dbReference type="EMBL" id="KAF4508498.1"/>
    </source>
</evidence>
<dbReference type="Pfam" id="PF06293">
    <property type="entry name" value="Kdo"/>
    <property type="match status" value="1"/>
</dbReference>
<evidence type="ECO:0008006" key="3">
    <source>
        <dbReference type="Google" id="ProtNLM"/>
    </source>
</evidence>
<organism evidence="1 2">
    <name type="scientific">Ophiocordyceps sinensis</name>
    <dbReference type="NCBI Taxonomy" id="72228"/>
    <lineage>
        <taxon>Eukaryota</taxon>
        <taxon>Fungi</taxon>
        <taxon>Dikarya</taxon>
        <taxon>Ascomycota</taxon>
        <taxon>Pezizomycotina</taxon>
        <taxon>Sordariomycetes</taxon>
        <taxon>Hypocreomycetidae</taxon>
        <taxon>Hypocreales</taxon>
        <taxon>Ophiocordycipitaceae</taxon>
        <taxon>Ophiocordyceps</taxon>
    </lineage>
</organism>